<dbReference type="Gene3D" id="3.20.20.30">
    <property type="entry name" value="Luciferase-like domain"/>
    <property type="match status" value="1"/>
</dbReference>
<dbReference type="NCBIfam" id="TIGR04020">
    <property type="entry name" value="seco_metab_LLM"/>
    <property type="match status" value="1"/>
</dbReference>
<organism evidence="4 5">
    <name type="scientific">Streptomyces pathocidini</name>
    <dbReference type="NCBI Taxonomy" id="1650571"/>
    <lineage>
        <taxon>Bacteria</taxon>
        <taxon>Bacillati</taxon>
        <taxon>Actinomycetota</taxon>
        <taxon>Actinomycetes</taxon>
        <taxon>Kitasatosporales</taxon>
        <taxon>Streptomycetaceae</taxon>
        <taxon>Streptomyces</taxon>
    </lineage>
</organism>
<evidence type="ECO:0000259" key="3">
    <source>
        <dbReference type="Pfam" id="PF00296"/>
    </source>
</evidence>
<dbReference type="PANTHER" id="PTHR30137:SF8">
    <property type="entry name" value="BLR5498 PROTEIN"/>
    <property type="match status" value="1"/>
</dbReference>
<dbReference type="InterPro" id="IPR036661">
    <property type="entry name" value="Luciferase-like_sf"/>
</dbReference>
<dbReference type="Proteomes" id="UP001611548">
    <property type="component" value="Unassembled WGS sequence"/>
</dbReference>
<name>A0ABW7ULD3_9ACTN</name>
<evidence type="ECO:0000313" key="5">
    <source>
        <dbReference type="Proteomes" id="UP001611548"/>
    </source>
</evidence>
<dbReference type="Pfam" id="PF00296">
    <property type="entry name" value="Bac_luciferase"/>
    <property type="match status" value="1"/>
</dbReference>
<dbReference type="EMBL" id="JBIRWE010000001">
    <property type="protein sequence ID" value="MFI1962671.1"/>
    <property type="molecule type" value="Genomic_DNA"/>
</dbReference>
<sequence>MDFSLLYFANREVRDASSEYEVLARTATFADDHGFTALWLPERHFHPFGGAYPNPAVAAAALASGTRRIRLRAGSVVTPLHDCLEIVEDWAMVDNLSHGRVDLALATGWVADDFVLAPDRYADRRQIMFDSVDLIRRVWTGQPVERINGEGDKVEVLTYPRPFQSAPNMWITCTANPATFEEAGARGLNILTALLFQNVDEVAANIRRYRAAREAANHDPAGGTVSLMLHAFAGESDRAVREVVKVPFQNYLRSSFDLWRGQWDGLGDADEDQVVAFAFERYFRTAALFGSVEKCAKFARKLADVGVDEIACLVDFGVENEAMLKALPYLDQVRQKCLSIA</sequence>
<dbReference type="InterPro" id="IPR011251">
    <property type="entry name" value="Luciferase-like_dom"/>
</dbReference>
<evidence type="ECO:0000256" key="1">
    <source>
        <dbReference type="ARBA" id="ARBA00023002"/>
    </source>
</evidence>
<protein>
    <submittedName>
        <fullName evidence="4">MupA/Atu3671 family FMN-dependent luciferase-like monooxygenase</fullName>
    </submittedName>
</protein>
<keyword evidence="2" id="KW-0503">Monooxygenase</keyword>
<keyword evidence="5" id="KW-1185">Reference proteome</keyword>
<dbReference type="PANTHER" id="PTHR30137">
    <property type="entry name" value="LUCIFERASE-LIKE MONOOXYGENASE"/>
    <property type="match status" value="1"/>
</dbReference>
<feature type="domain" description="Luciferase-like" evidence="3">
    <location>
        <begin position="4"/>
        <end position="308"/>
    </location>
</feature>
<evidence type="ECO:0000256" key="2">
    <source>
        <dbReference type="ARBA" id="ARBA00023033"/>
    </source>
</evidence>
<comment type="caution">
    <text evidence="4">The sequence shown here is derived from an EMBL/GenBank/DDBJ whole genome shotgun (WGS) entry which is preliminary data.</text>
</comment>
<proteinExistence type="predicted"/>
<dbReference type="SUPFAM" id="SSF51679">
    <property type="entry name" value="Bacterial luciferase-like"/>
    <property type="match status" value="1"/>
</dbReference>
<dbReference type="RefSeq" id="WP_055470273.1">
    <property type="nucleotide sequence ID" value="NZ_JBIRWE010000001.1"/>
</dbReference>
<accession>A0ABW7ULD3</accession>
<dbReference type="InterPro" id="IPR024011">
    <property type="entry name" value="Biosynth_lucif-like_mOase_dom"/>
</dbReference>
<keyword evidence="1" id="KW-0560">Oxidoreductase</keyword>
<dbReference type="InterPro" id="IPR050766">
    <property type="entry name" value="Bact_Lucif_Oxidored"/>
</dbReference>
<gene>
    <name evidence="4" type="ORF">ACH429_00755</name>
</gene>
<reference evidence="4 5" key="1">
    <citation type="submission" date="2024-10" db="EMBL/GenBank/DDBJ databases">
        <title>The Natural Products Discovery Center: Release of the First 8490 Sequenced Strains for Exploring Actinobacteria Biosynthetic Diversity.</title>
        <authorList>
            <person name="Kalkreuter E."/>
            <person name="Kautsar S.A."/>
            <person name="Yang D."/>
            <person name="Bader C.D."/>
            <person name="Teijaro C.N."/>
            <person name="Fluegel L."/>
            <person name="Davis C.M."/>
            <person name="Simpson J.R."/>
            <person name="Lauterbach L."/>
            <person name="Steele A.D."/>
            <person name="Gui C."/>
            <person name="Meng S."/>
            <person name="Li G."/>
            <person name="Viehrig K."/>
            <person name="Ye F."/>
            <person name="Su P."/>
            <person name="Kiefer A.F."/>
            <person name="Nichols A."/>
            <person name="Cepeda A.J."/>
            <person name="Yan W."/>
            <person name="Fan B."/>
            <person name="Jiang Y."/>
            <person name="Adhikari A."/>
            <person name="Zheng C.-J."/>
            <person name="Schuster L."/>
            <person name="Cowan T.M."/>
            <person name="Smanski M.J."/>
            <person name="Chevrette M.G."/>
            <person name="De Carvalho L.P.S."/>
            <person name="Shen B."/>
        </authorList>
    </citation>
    <scope>NUCLEOTIDE SEQUENCE [LARGE SCALE GENOMIC DNA]</scope>
    <source>
        <strain evidence="4 5">NPDC020327</strain>
    </source>
</reference>
<evidence type="ECO:0000313" key="4">
    <source>
        <dbReference type="EMBL" id="MFI1962671.1"/>
    </source>
</evidence>